<dbReference type="EMBL" id="CP014873">
    <property type="protein sequence ID" value="ANK61661.1"/>
    <property type="molecule type" value="Genomic_DNA"/>
</dbReference>
<dbReference type="AlphaFoldDB" id="A0A192H138"/>
<name>A0A192H138_9LACO</name>
<evidence type="ECO:0000313" key="2">
    <source>
        <dbReference type="Proteomes" id="UP000078582"/>
    </source>
</evidence>
<sequence length="227" mass="24852">MSKRVRNILINTLIGVLLVVGLVLIFNEPIKNWVIQEVGQNRVEQVTKTKIAKNEKKKTTFNFKQVKSLGVNQVAHAAVHQNGLLVIGKLSIPSVGMHLPVVKGLSNDALATGGATMKSGQQMGKRNYALAGHYMLNNGTNLFSPLDNIKLGDAVYLTNLEHVYRYRVIMKKVVNPYATSLVNDVPGKKIVTLITCADGGVNRLAVRGKLVQVTKANKQTLAIFNKK</sequence>
<reference evidence="1 2" key="1">
    <citation type="submission" date="2016-03" db="EMBL/GenBank/DDBJ databases">
        <title>Pediococcus and Lactobacillus from brewery environment - whole genome sequencing and assembly.</title>
        <authorList>
            <person name="Behr J."/>
            <person name="Geissler A.J."/>
            <person name="Vogel R.F."/>
        </authorList>
    </citation>
    <scope>NUCLEOTIDE SEQUENCE [LARGE SCALE GENOMIC DNA]</scope>
    <source>
        <strain evidence="1 2">TMW 1.1989</strain>
    </source>
</reference>
<dbReference type="GeneID" id="42981029"/>
<dbReference type="RefSeq" id="WP_068226077.1">
    <property type="nucleotide sequence ID" value="NZ_CP014623.1"/>
</dbReference>
<dbReference type="SUPFAM" id="SSF63817">
    <property type="entry name" value="Sortase"/>
    <property type="match status" value="1"/>
</dbReference>
<dbReference type="Proteomes" id="UP000078582">
    <property type="component" value="Chromosome"/>
</dbReference>
<accession>A0A192H138</accession>
<dbReference type="STRING" id="375175.AYR53_02110"/>
<keyword evidence="2" id="KW-1185">Reference proteome</keyword>
<dbReference type="InterPro" id="IPR023365">
    <property type="entry name" value="Sortase_dom-sf"/>
</dbReference>
<gene>
    <name evidence="1" type="ORF">AYR53_02110</name>
</gene>
<dbReference type="InterPro" id="IPR005754">
    <property type="entry name" value="Sortase"/>
</dbReference>
<dbReference type="OrthoDB" id="1648028at2"/>
<dbReference type="Pfam" id="PF04203">
    <property type="entry name" value="Sortase"/>
    <property type="match status" value="1"/>
</dbReference>
<dbReference type="InterPro" id="IPR042007">
    <property type="entry name" value="Sortase_A"/>
</dbReference>
<protein>
    <submittedName>
        <fullName evidence="1">Class A sortase</fullName>
    </submittedName>
</protein>
<proteinExistence type="predicted"/>
<dbReference type="CDD" id="cd06165">
    <property type="entry name" value="Sortase_A"/>
    <property type="match status" value="1"/>
</dbReference>
<evidence type="ECO:0000313" key="1">
    <source>
        <dbReference type="EMBL" id="ANK61661.1"/>
    </source>
</evidence>
<dbReference type="NCBIfam" id="TIGR01076">
    <property type="entry name" value="sortase_fam"/>
    <property type="match status" value="1"/>
</dbReference>
<dbReference type="KEGG" id="lbt:AYR52_11210"/>
<organism evidence="1 2">
    <name type="scientific">Loigolactobacillus backii</name>
    <dbReference type="NCBI Taxonomy" id="375175"/>
    <lineage>
        <taxon>Bacteria</taxon>
        <taxon>Bacillati</taxon>
        <taxon>Bacillota</taxon>
        <taxon>Bacilli</taxon>
        <taxon>Lactobacillales</taxon>
        <taxon>Lactobacillaceae</taxon>
        <taxon>Loigolactobacillus</taxon>
    </lineage>
</organism>
<dbReference type="Gene3D" id="2.40.260.10">
    <property type="entry name" value="Sortase"/>
    <property type="match status" value="1"/>
</dbReference>